<protein>
    <recommendedName>
        <fullName evidence="2">DUF7838 domain-containing protein</fullName>
    </recommendedName>
</protein>
<keyword evidence="1" id="KW-0479">Metal-binding</keyword>
<reference evidence="3 4" key="1">
    <citation type="journal article" date="2019" name="Int. J. Syst. Evol. Microbiol.">
        <title>The Global Catalogue of Microorganisms (GCM) 10K type strain sequencing project: providing services to taxonomists for standard genome sequencing and annotation.</title>
        <authorList>
            <consortium name="The Broad Institute Genomics Platform"/>
            <consortium name="The Broad Institute Genome Sequencing Center for Infectious Disease"/>
            <person name="Wu L."/>
            <person name="Ma J."/>
        </authorList>
    </citation>
    <scope>NUCLEOTIDE SEQUENCE [LARGE SCALE GENOMIC DNA]</scope>
    <source>
        <strain evidence="3 4">JCM 19585</strain>
    </source>
</reference>
<evidence type="ECO:0000259" key="2">
    <source>
        <dbReference type="Pfam" id="PF25208"/>
    </source>
</evidence>
<dbReference type="PROSITE" id="PS00202">
    <property type="entry name" value="RUBREDOXIN"/>
    <property type="match status" value="1"/>
</dbReference>
<evidence type="ECO:0000313" key="4">
    <source>
        <dbReference type="Proteomes" id="UP000628840"/>
    </source>
</evidence>
<dbReference type="RefSeq" id="WP_176969822.1">
    <property type="nucleotide sequence ID" value="NZ_BMPF01000001.1"/>
</dbReference>
<comment type="caution">
    <text evidence="3">The sequence shown here is derived from an EMBL/GenBank/DDBJ whole genome shotgun (WGS) entry which is preliminary data.</text>
</comment>
<dbReference type="EMBL" id="BMPF01000001">
    <property type="protein sequence ID" value="GGL24998.1"/>
    <property type="molecule type" value="Genomic_DNA"/>
</dbReference>
<name>A0A830EZG2_9EURY</name>
<dbReference type="Proteomes" id="UP000628840">
    <property type="component" value="Unassembled WGS sequence"/>
</dbReference>
<dbReference type="GeneID" id="55822849"/>
<sequence>MATELERTCPDCDDEQTFYRAAATNLHLGLKTKWYCPDCGYGFVRVNGDIDSSTA</sequence>
<evidence type="ECO:0000313" key="3">
    <source>
        <dbReference type="EMBL" id="GGL24998.1"/>
    </source>
</evidence>
<dbReference type="GO" id="GO:0046872">
    <property type="term" value="F:metal ion binding"/>
    <property type="evidence" value="ECO:0007669"/>
    <property type="project" value="UniProtKB-KW"/>
</dbReference>
<feature type="domain" description="DUF7838" evidence="2">
    <location>
        <begin position="1"/>
        <end position="55"/>
    </location>
</feature>
<dbReference type="InterPro" id="IPR018527">
    <property type="entry name" value="Rubredoxin_Fe_BS"/>
</dbReference>
<proteinExistence type="predicted"/>
<organism evidence="3 4">
    <name type="scientific">Halarchaeum grantii</name>
    <dbReference type="NCBI Taxonomy" id="1193105"/>
    <lineage>
        <taxon>Archaea</taxon>
        <taxon>Methanobacteriati</taxon>
        <taxon>Methanobacteriota</taxon>
        <taxon>Stenosarchaea group</taxon>
        <taxon>Halobacteria</taxon>
        <taxon>Halobacteriales</taxon>
        <taxon>Halobacteriaceae</taxon>
    </lineage>
</organism>
<gene>
    <name evidence="3" type="ORF">GCM10009037_05670</name>
</gene>
<accession>A0A830EZG2</accession>
<dbReference type="OrthoDB" id="280204at2157"/>
<dbReference type="AlphaFoldDB" id="A0A830EZG2"/>
<keyword evidence="4" id="KW-1185">Reference proteome</keyword>
<evidence type="ECO:0000256" key="1">
    <source>
        <dbReference type="ARBA" id="ARBA00022723"/>
    </source>
</evidence>
<dbReference type="Pfam" id="PF25208">
    <property type="entry name" value="DUF7838"/>
    <property type="match status" value="1"/>
</dbReference>
<dbReference type="InterPro" id="IPR057160">
    <property type="entry name" value="DUF7838"/>
</dbReference>